<organism evidence="5 6">
    <name type="scientific">Tenggerimyces flavus</name>
    <dbReference type="NCBI Taxonomy" id="1708749"/>
    <lineage>
        <taxon>Bacteria</taxon>
        <taxon>Bacillati</taxon>
        <taxon>Actinomycetota</taxon>
        <taxon>Actinomycetes</taxon>
        <taxon>Propionibacteriales</taxon>
        <taxon>Nocardioidaceae</taxon>
        <taxon>Tenggerimyces</taxon>
    </lineage>
</organism>
<gene>
    <name evidence="5" type="ORF">ACFOUW_37230</name>
</gene>
<feature type="chain" id="PRO_5047460240" evidence="4">
    <location>
        <begin position="22"/>
        <end position="464"/>
    </location>
</feature>
<dbReference type="PANTHER" id="PTHR43649">
    <property type="entry name" value="ARABINOSE-BINDING PROTEIN-RELATED"/>
    <property type="match status" value="1"/>
</dbReference>
<dbReference type="PANTHER" id="PTHR43649:SF34">
    <property type="entry name" value="ABC TRANSPORTER PERIPLASMIC-BINDING PROTEIN YCJN-RELATED"/>
    <property type="match status" value="1"/>
</dbReference>
<dbReference type="PROSITE" id="PS51257">
    <property type="entry name" value="PROKAR_LIPOPROTEIN"/>
    <property type="match status" value="1"/>
</dbReference>
<evidence type="ECO:0000256" key="4">
    <source>
        <dbReference type="SAM" id="SignalP"/>
    </source>
</evidence>
<dbReference type="InterPro" id="IPR050490">
    <property type="entry name" value="Bact_solute-bd_prot1"/>
</dbReference>
<evidence type="ECO:0000256" key="1">
    <source>
        <dbReference type="ARBA" id="ARBA00008520"/>
    </source>
</evidence>
<evidence type="ECO:0000313" key="5">
    <source>
        <dbReference type="EMBL" id="MFC3766520.1"/>
    </source>
</evidence>
<accession>A0ABV7YMC5</accession>
<evidence type="ECO:0000256" key="3">
    <source>
        <dbReference type="ARBA" id="ARBA00022729"/>
    </source>
</evidence>
<proteinExistence type="inferred from homology"/>
<dbReference type="Pfam" id="PF01547">
    <property type="entry name" value="SBP_bac_1"/>
    <property type="match status" value="1"/>
</dbReference>
<keyword evidence="6" id="KW-1185">Reference proteome</keyword>
<dbReference type="InterPro" id="IPR006059">
    <property type="entry name" value="SBP"/>
</dbReference>
<evidence type="ECO:0000313" key="6">
    <source>
        <dbReference type="Proteomes" id="UP001595699"/>
    </source>
</evidence>
<dbReference type="EMBL" id="JBHRZH010000055">
    <property type="protein sequence ID" value="MFC3766520.1"/>
    <property type="molecule type" value="Genomic_DNA"/>
</dbReference>
<keyword evidence="3 4" id="KW-0732">Signal</keyword>
<protein>
    <submittedName>
        <fullName evidence="5">ABC transporter substrate-binding protein</fullName>
    </submittedName>
</protein>
<feature type="signal peptide" evidence="4">
    <location>
        <begin position="1"/>
        <end position="21"/>
    </location>
</feature>
<reference evidence="6" key="1">
    <citation type="journal article" date="2019" name="Int. J. Syst. Evol. Microbiol.">
        <title>The Global Catalogue of Microorganisms (GCM) 10K type strain sequencing project: providing services to taxonomists for standard genome sequencing and annotation.</title>
        <authorList>
            <consortium name="The Broad Institute Genomics Platform"/>
            <consortium name="The Broad Institute Genome Sequencing Center for Infectious Disease"/>
            <person name="Wu L."/>
            <person name="Ma J."/>
        </authorList>
    </citation>
    <scope>NUCLEOTIDE SEQUENCE [LARGE SCALE GENOMIC DNA]</scope>
    <source>
        <strain evidence="6">CGMCC 4.7241</strain>
    </source>
</reference>
<comment type="caution">
    <text evidence="5">The sequence shown here is derived from an EMBL/GenBank/DDBJ whole genome shotgun (WGS) entry which is preliminary data.</text>
</comment>
<dbReference type="SUPFAM" id="SSF53850">
    <property type="entry name" value="Periplasmic binding protein-like II"/>
    <property type="match status" value="1"/>
</dbReference>
<evidence type="ECO:0000256" key="2">
    <source>
        <dbReference type="ARBA" id="ARBA00022448"/>
    </source>
</evidence>
<dbReference type="RefSeq" id="WP_205121877.1">
    <property type="nucleotide sequence ID" value="NZ_JAFBCM010000001.1"/>
</dbReference>
<comment type="similarity">
    <text evidence="1">Belongs to the bacterial solute-binding protein 1 family.</text>
</comment>
<dbReference type="Gene3D" id="3.40.190.10">
    <property type="entry name" value="Periplasmic binding protein-like II"/>
    <property type="match status" value="1"/>
</dbReference>
<keyword evidence="2" id="KW-0813">Transport</keyword>
<name>A0ABV7YMC5_9ACTN</name>
<dbReference type="Proteomes" id="UP001595699">
    <property type="component" value="Unassembled WGS sequence"/>
</dbReference>
<sequence>MRIRRSWLAAASAGVLLAALAACGGSRSPDDGVLTVWTTDTLPDRVAATEAIIADFSDETGVEVELVGVAEDQFNQVLISSAAAGDLPDVMGSLSLAAIRTLAANDLLDAAAAADVVRDLGVETFSPRALELTREDDRQLSVPSEAWAQLLMYRKDLFEKAGLDAPETYEEILSAAKALDSDSMAGFVGATTPGDAFTQQTFEHLALGNGCDLVDDTGRITIDSTNCVNAFAFYEELISSASTPGTQDVDTVRAAYFAGQAAMFVWSSFVLDEMAGLRNDAKPSCPECRSDPAFLAKNTGIVPAVRGPDGDEPAQFGEVVSWAFTGGRSAETSTNARAFVTYMMSDGYLDWIGFAPEGKFPVRKGTATDPTAYVDAWETLPAGVDTKAPLSEFYPPEVLETLKRSPEPFSRWGITQGQGNLIGASLGELPIPQAIGDLTGGGLDAPGAAEQAAAALRVIQGSLQ</sequence>